<dbReference type="Gene3D" id="2.10.25.10">
    <property type="entry name" value="Laminin"/>
    <property type="match status" value="1"/>
</dbReference>
<dbReference type="SMART" id="SM00409">
    <property type="entry name" value="IG"/>
    <property type="match status" value="1"/>
</dbReference>
<dbReference type="InterPro" id="IPR000742">
    <property type="entry name" value="EGF"/>
</dbReference>
<comment type="caution">
    <text evidence="1">Lacks conserved residue(s) required for the propagation of feature annotation.</text>
</comment>
<dbReference type="PROSITE" id="PS00022">
    <property type="entry name" value="EGF_1"/>
    <property type="match status" value="1"/>
</dbReference>
<evidence type="ECO:0000256" key="2">
    <source>
        <dbReference type="SAM" id="SignalP"/>
    </source>
</evidence>
<feature type="domain" description="Ig-like" evidence="4">
    <location>
        <begin position="58"/>
        <end position="153"/>
    </location>
</feature>
<dbReference type="PROSITE" id="PS50026">
    <property type="entry name" value="EGF_3"/>
    <property type="match status" value="1"/>
</dbReference>
<feature type="domain" description="EGF-like" evidence="3">
    <location>
        <begin position="169"/>
        <end position="210"/>
    </location>
</feature>
<dbReference type="Gene3D" id="2.60.40.10">
    <property type="entry name" value="Immunoglobulins"/>
    <property type="match status" value="1"/>
</dbReference>
<feature type="signal peptide" evidence="2">
    <location>
        <begin position="1"/>
        <end position="20"/>
    </location>
</feature>
<evidence type="ECO:0000313" key="6">
    <source>
        <dbReference type="WBParaSite" id="nRc.2.0.1.t03581-RA"/>
    </source>
</evidence>
<proteinExistence type="predicted"/>
<dbReference type="SUPFAM" id="SSF48726">
    <property type="entry name" value="Immunoglobulin"/>
    <property type="match status" value="1"/>
</dbReference>
<dbReference type="SUPFAM" id="SSF57196">
    <property type="entry name" value="EGF/Laminin"/>
    <property type="match status" value="1"/>
</dbReference>
<keyword evidence="1" id="KW-1015">Disulfide bond</keyword>
<dbReference type="WBParaSite" id="nRc.2.0.1.t03581-RA">
    <property type="protein sequence ID" value="nRc.2.0.1.t03581-RA"/>
    <property type="gene ID" value="nRc.2.0.1.g03581"/>
</dbReference>
<dbReference type="InterPro" id="IPR003598">
    <property type="entry name" value="Ig_sub2"/>
</dbReference>
<evidence type="ECO:0000259" key="4">
    <source>
        <dbReference type="PROSITE" id="PS50835"/>
    </source>
</evidence>
<dbReference type="InterPro" id="IPR003599">
    <property type="entry name" value="Ig_sub"/>
</dbReference>
<dbReference type="CDD" id="cd00096">
    <property type="entry name" value="Ig"/>
    <property type="match status" value="1"/>
</dbReference>
<evidence type="ECO:0000313" key="5">
    <source>
        <dbReference type="Proteomes" id="UP000887565"/>
    </source>
</evidence>
<feature type="chain" id="PRO_5037701359" evidence="2">
    <location>
        <begin position="21"/>
        <end position="230"/>
    </location>
</feature>
<reference evidence="6" key="1">
    <citation type="submission" date="2022-11" db="UniProtKB">
        <authorList>
            <consortium name="WormBaseParasite"/>
        </authorList>
    </citation>
    <scope>IDENTIFICATION</scope>
</reference>
<dbReference type="InterPro" id="IPR036179">
    <property type="entry name" value="Ig-like_dom_sf"/>
</dbReference>
<dbReference type="Proteomes" id="UP000887565">
    <property type="component" value="Unplaced"/>
</dbReference>
<name>A0A915HPZ4_ROMCU</name>
<keyword evidence="5" id="KW-1185">Reference proteome</keyword>
<dbReference type="PROSITE" id="PS50835">
    <property type="entry name" value="IG_LIKE"/>
    <property type="match status" value="1"/>
</dbReference>
<dbReference type="SMART" id="SM00408">
    <property type="entry name" value="IGc2"/>
    <property type="match status" value="1"/>
</dbReference>
<accession>A0A915HPZ4</accession>
<protein>
    <submittedName>
        <fullName evidence="6">Uncharacterized protein</fullName>
    </submittedName>
</protein>
<dbReference type="InterPro" id="IPR013151">
    <property type="entry name" value="Immunoglobulin_dom"/>
</dbReference>
<keyword evidence="2" id="KW-0732">Signal</keyword>
<dbReference type="AlphaFoldDB" id="A0A915HPZ4"/>
<evidence type="ECO:0000259" key="3">
    <source>
        <dbReference type="PROSITE" id="PS50026"/>
    </source>
</evidence>
<feature type="disulfide bond" evidence="1">
    <location>
        <begin position="200"/>
        <end position="209"/>
    </location>
</feature>
<dbReference type="InterPro" id="IPR013783">
    <property type="entry name" value="Ig-like_fold"/>
</dbReference>
<keyword evidence="1" id="KW-0245">EGF-like domain</keyword>
<feature type="disulfide bond" evidence="1">
    <location>
        <begin position="181"/>
        <end position="198"/>
    </location>
</feature>
<dbReference type="InterPro" id="IPR007110">
    <property type="entry name" value="Ig-like_dom"/>
</dbReference>
<organism evidence="5 6">
    <name type="scientific">Romanomermis culicivorax</name>
    <name type="common">Nematode worm</name>
    <dbReference type="NCBI Taxonomy" id="13658"/>
    <lineage>
        <taxon>Eukaryota</taxon>
        <taxon>Metazoa</taxon>
        <taxon>Ecdysozoa</taxon>
        <taxon>Nematoda</taxon>
        <taxon>Enoplea</taxon>
        <taxon>Dorylaimia</taxon>
        <taxon>Mermithida</taxon>
        <taxon>Mermithoidea</taxon>
        <taxon>Mermithidae</taxon>
        <taxon>Romanomermis</taxon>
    </lineage>
</organism>
<dbReference type="Pfam" id="PF00047">
    <property type="entry name" value="ig"/>
    <property type="match status" value="1"/>
</dbReference>
<evidence type="ECO:0000256" key="1">
    <source>
        <dbReference type="PROSITE-ProRule" id="PRU00076"/>
    </source>
</evidence>
<sequence>MMFVIKFSLLFFLHSVLVECDESEVYHVRLLSPLGDKNILKKSYNIAGTHTFDLFVDPNSNEEPVQRADIAIGKSVVIRCKLADEDTHLEPNLLWFYNGDYIALANDSNKQIETSADQISSNLTIKDVGPSDGGSYECSAANRRKIRKSSKIRFEVIYIFNITELENSEESWCGPKYDNFCKNRGICLYHRTTKILSCKCQPNYFGSYCQNEYISKDVHLKGYSCQQSKP</sequence>